<dbReference type="Gene3D" id="3.40.1440.10">
    <property type="entry name" value="GIY-YIG endonuclease"/>
    <property type="match status" value="1"/>
</dbReference>
<dbReference type="PROSITE" id="PS50164">
    <property type="entry name" value="GIY_YIG"/>
    <property type="match status" value="1"/>
</dbReference>
<dbReference type="AlphaFoldDB" id="A0A1F5NNG7"/>
<dbReference type="Pfam" id="PF01541">
    <property type="entry name" value="GIY-YIG"/>
    <property type="match status" value="1"/>
</dbReference>
<reference evidence="3 4" key="1">
    <citation type="journal article" date="2016" name="Nat. Commun.">
        <title>Thousands of microbial genomes shed light on interconnected biogeochemical processes in an aquifer system.</title>
        <authorList>
            <person name="Anantharaman K."/>
            <person name="Brown C.T."/>
            <person name="Hug L.A."/>
            <person name="Sharon I."/>
            <person name="Castelle C.J."/>
            <person name="Probst A.J."/>
            <person name="Thomas B.C."/>
            <person name="Singh A."/>
            <person name="Wilkins M.J."/>
            <person name="Karaoz U."/>
            <person name="Brodie E.L."/>
            <person name="Williams K.H."/>
            <person name="Hubbard S.S."/>
            <person name="Banfield J.F."/>
        </authorList>
    </citation>
    <scope>NUCLEOTIDE SEQUENCE [LARGE SCALE GENOMIC DNA]</scope>
</reference>
<dbReference type="InterPro" id="IPR035901">
    <property type="entry name" value="GIY-YIG_endonuc_sf"/>
</dbReference>
<dbReference type="PANTHER" id="PTHR34477:SF5">
    <property type="entry name" value="BSL5627 PROTEIN"/>
    <property type="match status" value="1"/>
</dbReference>
<dbReference type="STRING" id="1817824.A2751_00040"/>
<dbReference type="InterPro" id="IPR000305">
    <property type="entry name" value="GIY-YIG_endonuc"/>
</dbReference>
<organism evidence="3 4">
    <name type="scientific">Candidatus Doudnabacteria bacterium RIFCSPHIGHO2_01_FULL_46_14</name>
    <dbReference type="NCBI Taxonomy" id="1817824"/>
    <lineage>
        <taxon>Bacteria</taxon>
        <taxon>Candidatus Doudnaibacteriota</taxon>
    </lineage>
</organism>
<dbReference type="EMBL" id="MFEK01000008">
    <property type="protein sequence ID" value="OGE79074.1"/>
    <property type="molecule type" value="Genomic_DNA"/>
</dbReference>
<evidence type="ECO:0000259" key="2">
    <source>
        <dbReference type="PROSITE" id="PS50164"/>
    </source>
</evidence>
<dbReference type="PANTHER" id="PTHR34477">
    <property type="entry name" value="UPF0213 PROTEIN YHBQ"/>
    <property type="match status" value="1"/>
</dbReference>
<gene>
    <name evidence="3" type="ORF">A2751_00040</name>
</gene>
<accession>A0A1F5NNG7</accession>
<dbReference type="SUPFAM" id="SSF82771">
    <property type="entry name" value="GIY-YIG endonuclease"/>
    <property type="match status" value="1"/>
</dbReference>
<comment type="caution">
    <text evidence="3">The sequence shown here is derived from an EMBL/GenBank/DDBJ whole genome shotgun (WGS) entry which is preliminary data.</text>
</comment>
<dbReference type="Proteomes" id="UP000176864">
    <property type="component" value="Unassembled WGS sequence"/>
</dbReference>
<evidence type="ECO:0000313" key="3">
    <source>
        <dbReference type="EMBL" id="OGE79074.1"/>
    </source>
</evidence>
<name>A0A1F5NNG7_9BACT</name>
<dbReference type="InterPro" id="IPR050190">
    <property type="entry name" value="UPF0213_domain"/>
</dbReference>
<evidence type="ECO:0000313" key="4">
    <source>
        <dbReference type="Proteomes" id="UP000176864"/>
    </source>
</evidence>
<evidence type="ECO:0000256" key="1">
    <source>
        <dbReference type="ARBA" id="ARBA00007435"/>
    </source>
</evidence>
<feature type="domain" description="GIY-YIG" evidence="2">
    <location>
        <begin position="1"/>
        <end position="72"/>
    </location>
</feature>
<sequence>MTNQNHSVLYIGVSNSLLRRGYEHKTKQSYHNSFTKKYNINKLVHYEEYRDIRDAIAREKQLKGGSRQKKIDLVNSMNPTWRDLYDEIHL</sequence>
<dbReference type="CDD" id="cd10448">
    <property type="entry name" value="GIY-YIG_unchar_3"/>
    <property type="match status" value="1"/>
</dbReference>
<protein>
    <submittedName>
        <fullName evidence="3">Excinuclease ABC subunit C</fullName>
    </submittedName>
</protein>
<comment type="similarity">
    <text evidence="1">Belongs to the UPF0213 family.</text>
</comment>
<proteinExistence type="inferred from homology"/>